<comment type="caution">
    <text evidence="2">The sequence shown here is derived from an EMBL/GenBank/DDBJ whole genome shotgun (WGS) entry which is preliminary data.</text>
</comment>
<evidence type="ECO:0000313" key="3">
    <source>
        <dbReference type="Proteomes" id="UP000284614"/>
    </source>
</evidence>
<dbReference type="AlphaFoldDB" id="A0A413JTZ5"/>
<keyword evidence="1" id="KW-0812">Transmembrane</keyword>
<proteinExistence type="predicted"/>
<name>A0A413JTZ5_BACFG</name>
<evidence type="ECO:0000256" key="1">
    <source>
        <dbReference type="SAM" id="Phobius"/>
    </source>
</evidence>
<protein>
    <recommendedName>
        <fullName evidence="4">Transmembrane protein</fullName>
    </recommendedName>
</protein>
<organism evidence="2 3">
    <name type="scientific">Bacteroides fragilis</name>
    <dbReference type="NCBI Taxonomy" id="817"/>
    <lineage>
        <taxon>Bacteria</taxon>
        <taxon>Pseudomonadati</taxon>
        <taxon>Bacteroidota</taxon>
        <taxon>Bacteroidia</taxon>
        <taxon>Bacteroidales</taxon>
        <taxon>Bacteroidaceae</taxon>
        <taxon>Bacteroides</taxon>
    </lineage>
</organism>
<dbReference type="EMBL" id="QSDG01000022">
    <property type="protein sequence ID" value="RGY65626.1"/>
    <property type="molecule type" value="Genomic_DNA"/>
</dbReference>
<feature type="transmembrane region" description="Helical" evidence="1">
    <location>
        <begin position="54"/>
        <end position="72"/>
    </location>
</feature>
<reference evidence="2 3" key="1">
    <citation type="submission" date="2018-08" db="EMBL/GenBank/DDBJ databases">
        <title>A genome reference for cultivated species of the human gut microbiota.</title>
        <authorList>
            <person name="Zou Y."/>
            <person name="Xue W."/>
            <person name="Luo G."/>
        </authorList>
    </citation>
    <scope>NUCLEOTIDE SEQUENCE [LARGE SCALE GENOMIC DNA]</scope>
    <source>
        <strain evidence="2 3">OF01-1</strain>
    </source>
</reference>
<keyword evidence="1" id="KW-0472">Membrane</keyword>
<keyword evidence="1" id="KW-1133">Transmembrane helix</keyword>
<accession>A0A413JTZ5</accession>
<evidence type="ECO:0000313" key="2">
    <source>
        <dbReference type="EMBL" id="RGY65626.1"/>
    </source>
</evidence>
<dbReference type="Proteomes" id="UP000284614">
    <property type="component" value="Unassembled WGS sequence"/>
</dbReference>
<evidence type="ECO:0008006" key="4">
    <source>
        <dbReference type="Google" id="ProtNLM"/>
    </source>
</evidence>
<gene>
    <name evidence="2" type="ORF">DXA27_19585</name>
</gene>
<sequence length="83" mass="9712">MNLYFYLKNFLIYLPCIGKSRTFAPAFQERESRLKLTCCSRVLIALTDNQNNLLFLWSLILKFVIFAVRFAIKGVYSGAFSFR</sequence>